<dbReference type="InterPro" id="IPR009057">
    <property type="entry name" value="Homeodomain-like_sf"/>
</dbReference>
<dbReference type="PRINTS" id="PR00455">
    <property type="entry name" value="HTHTETR"/>
</dbReference>
<dbReference type="GO" id="GO:0000976">
    <property type="term" value="F:transcription cis-regulatory region binding"/>
    <property type="evidence" value="ECO:0007669"/>
    <property type="project" value="TreeGrafter"/>
</dbReference>
<sequence>MTQKKSSPDGSLPARVPLSKERILQVALDLADQEGLDALSMRQIAQGLGVEAMSLYKHVANKEALLDEMVEWVVAEMGAADPAAEWQAALFERARTLRRVLNLHPWAASLIESRSSIGPERLRHNDRMIGILRSAGFSIELAFHAMIALTSYVYGFVILEEGNRRKGRPKAVDHLQSAISPSDYPYLFEMIKFAYSKKSADAAAGQAQTGPQFADFEFGLRHLVAGFEAVLREMQNPPSKACDRPA</sequence>
<reference evidence="9 10" key="1">
    <citation type="submission" date="2020-08" db="EMBL/GenBank/DDBJ databases">
        <title>Functional genomics of gut bacteria from endangered species of beetles.</title>
        <authorList>
            <person name="Carlos-Shanley C."/>
        </authorList>
    </citation>
    <scope>NUCLEOTIDE SEQUENCE [LARGE SCALE GENOMIC DNA]</scope>
    <source>
        <strain evidence="9 10">S00239</strain>
    </source>
</reference>
<keyword evidence="7" id="KW-0812">Transmembrane</keyword>
<keyword evidence="5" id="KW-0804">Transcription</keyword>
<evidence type="ECO:0000256" key="3">
    <source>
        <dbReference type="ARBA" id="ARBA00023015"/>
    </source>
</evidence>
<dbReference type="InterPro" id="IPR003012">
    <property type="entry name" value="Tet_transcr_reg_TetR"/>
</dbReference>
<dbReference type="Pfam" id="PF00440">
    <property type="entry name" value="TetR_N"/>
    <property type="match status" value="1"/>
</dbReference>
<proteinExistence type="predicted"/>
<keyword evidence="7" id="KW-1133">Transmembrane helix</keyword>
<evidence type="ECO:0000256" key="2">
    <source>
        <dbReference type="ARBA" id="ARBA00022491"/>
    </source>
</evidence>
<dbReference type="SUPFAM" id="SSF48498">
    <property type="entry name" value="Tetracyclin repressor-like, C-terminal domain"/>
    <property type="match status" value="1"/>
</dbReference>
<dbReference type="PANTHER" id="PTHR30055">
    <property type="entry name" value="HTH-TYPE TRANSCRIPTIONAL REGULATOR RUTR"/>
    <property type="match status" value="1"/>
</dbReference>
<keyword evidence="7" id="KW-0472">Membrane</keyword>
<evidence type="ECO:0000256" key="5">
    <source>
        <dbReference type="ARBA" id="ARBA00023163"/>
    </source>
</evidence>
<evidence type="ECO:0000313" key="10">
    <source>
        <dbReference type="Proteomes" id="UP000562027"/>
    </source>
</evidence>
<name>A0A840LH36_9BURK</name>
<dbReference type="SUPFAM" id="SSF46689">
    <property type="entry name" value="Homeodomain-like"/>
    <property type="match status" value="1"/>
</dbReference>
<evidence type="ECO:0000313" key="9">
    <source>
        <dbReference type="EMBL" id="MBB4844587.1"/>
    </source>
</evidence>
<dbReference type="GO" id="GO:0045892">
    <property type="term" value="P:negative regulation of DNA-templated transcription"/>
    <property type="evidence" value="ECO:0007669"/>
    <property type="project" value="InterPro"/>
</dbReference>
<evidence type="ECO:0000256" key="7">
    <source>
        <dbReference type="SAM" id="Phobius"/>
    </source>
</evidence>
<dbReference type="RefSeq" id="WP_184301194.1">
    <property type="nucleotide sequence ID" value="NZ_JACHLP010000006.1"/>
</dbReference>
<gene>
    <name evidence="9" type="ORF">HNP55_003131</name>
</gene>
<feature type="transmembrane region" description="Helical" evidence="7">
    <location>
        <begin position="141"/>
        <end position="159"/>
    </location>
</feature>
<keyword evidence="10" id="KW-1185">Reference proteome</keyword>
<dbReference type="Gene3D" id="1.10.10.60">
    <property type="entry name" value="Homeodomain-like"/>
    <property type="match status" value="1"/>
</dbReference>
<dbReference type="GO" id="GO:0046677">
    <property type="term" value="P:response to antibiotic"/>
    <property type="evidence" value="ECO:0007669"/>
    <property type="project" value="InterPro"/>
</dbReference>
<dbReference type="InterPro" id="IPR004111">
    <property type="entry name" value="Repressor_TetR_C"/>
</dbReference>
<dbReference type="Gene3D" id="1.10.357.10">
    <property type="entry name" value="Tetracycline Repressor, domain 2"/>
    <property type="match status" value="1"/>
</dbReference>
<protein>
    <submittedName>
        <fullName evidence="9">AcrR family transcriptional regulator</fullName>
    </submittedName>
</protein>
<dbReference type="PANTHER" id="PTHR30055:SF151">
    <property type="entry name" value="TRANSCRIPTIONAL REGULATORY PROTEIN"/>
    <property type="match status" value="1"/>
</dbReference>
<feature type="DNA-binding region" description="H-T-H motif" evidence="6">
    <location>
        <begin position="40"/>
        <end position="59"/>
    </location>
</feature>
<dbReference type="Pfam" id="PF02909">
    <property type="entry name" value="TetR_C_1"/>
    <property type="match status" value="1"/>
</dbReference>
<dbReference type="GO" id="GO:0003700">
    <property type="term" value="F:DNA-binding transcription factor activity"/>
    <property type="evidence" value="ECO:0007669"/>
    <property type="project" value="TreeGrafter"/>
</dbReference>
<accession>A0A840LH36</accession>
<comment type="caution">
    <text evidence="9">The sequence shown here is derived from an EMBL/GenBank/DDBJ whole genome shotgun (WGS) entry which is preliminary data.</text>
</comment>
<dbReference type="EMBL" id="JACHLP010000006">
    <property type="protein sequence ID" value="MBB4844587.1"/>
    <property type="molecule type" value="Genomic_DNA"/>
</dbReference>
<feature type="domain" description="HTH tetR-type" evidence="8">
    <location>
        <begin position="17"/>
        <end position="77"/>
    </location>
</feature>
<comment type="function">
    <text evidence="1">TetR is the repressor of the tetracycline resistance element; its N-terminal region forms a helix-turn-helix structure and binds DNA. Binding of tetracycline to TetR reduces the repressor affinity for the tetracycline resistance gene (tetA) promoter operator sites.</text>
</comment>
<dbReference type="PRINTS" id="PR00400">
    <property type="entry name" value="TETREPRESSOR"/>
</dbReference>
<dbReference type="InterPro" id="IPR036271">
    <property type="entry name" value="Tet_transcr_reg_TetR-rel_C_sf"/>
</dbReference>
<evidence type="ECO:0000256" key="6">
    <source>
        <dbReference type="PROSITE-ProRule" id="PRU00335"/>
    </source>
</evidence>
<organism evidence="9 10">
    <name type="scientific">Roseateles oligotrophus</name>
    <dbReference type="NCBI Taxonomy" id="1769250"/>
    <lineage>
        <taxon>Bacteria</taxon>
        <taxon>Pseudomonadati</taxon>
        <taxon>Pseudomonadota</taxon>
        <taxon>Betaproteobacteria</taxon>
        <taxon>Burkholderiales</taxon>
        <taxon>Sphaerotilaceae</taxon>
        <taxon>Roseateles</taxon>
    </lineage>
</organism>
<dbReference type="Proteomes" id="UP000562027">
    <property type="component" value="Unassembled WGS sequence"/>
</dbReference>
<dbReference type="InterPro" id="IPR001647">
    <property type="entry name" value="HTH_TetR"/>
</dbReference>
<dbReference type="InterPro" id="IPR050109">
    <property type="entry name" value="HTH-type_TetR-like_transc_reg"/>
</dbReference>
<keyword evidence="2" id="KW-0678">Repressor</keyword>
<evidence type="ECO:0000259" key="8">
    <source>
        <dbReference type="PROSITE" id="PS50977"/>
    </source>
</evidence>
<keyword evidence="3" id="KW-0805">Transcription regulation</keyword>
<evidence type="ECO:0000256" key="4">
    <source>
        <dbReference type="ARBA" id="ARBA00023125"/>
    </source>
</evidence>
<keyword evidence="4 6" id="KW-0238">DNA-binding</keyword>
<evidence type="ECO:0000256" key="1">
    <source>
        <dbReference type="ARBA" id="ARBA00002856"/>
    </source>
</evidence>
<dbReference type="AlphaFoldDB" id="A0A840LH36"/>
<dbReference type="PROSITE" id="PS50977">
    <property type="entry name" value="HTH_TETR_2"/>
    <property type="match status" value="1"/>
</dbReference>